<evidence type="ECO:0000259" key="11">
    <source>
        <dbReference type="SMART" id="SM00849"/>
    </source>
</evidence>
<dbReference type="EMBL" id="JAHZIJ010000001">
    <property type="protein sequence ID" value="MBW7473755.1"/>
    <property type="molecule type" value="Genomic_DNA"/>
</dbReference>
<comment type="function">
    <text evidence="7">Counteracts the endogenous Pycsar antiviral defense system. Phosphodiesterase that enables metal-dependent hydrolysis of host cyclic nucleotide Pycsar defense signals such as cCMP and cUMP.</text>
</comment>
<dbReference type="Gene3D" id="3.60.15.10">
    <property type="entry name" value="Ribonuclease Z/Hydroxyacylglutathione hydrolase-like"/>
    <property type="match status" value="1"/>
</dbReference>
<feature type="region of interest" description="Disordered" evidence="9">
    <location>
        <begin position="750"/>
        <end position="771"/>
    </location>
</feature>
<dbReference type="Pfam" id="PF13567">
    <property type="entry name" value="DUF4131"/>
    <property type="match status" value="1"/>
</dbReference>
<dbReference type="InterPro" id="IPR035681">
    <property type="entry name" value="ComA-like_MBL"/>
</dbReference>
<dbReference type="CDD" id="cd07731">
    <property type="entry name" value="ComA-like_MBL-fold"/>
    <property type="match status" value="1"/>
</dbReference>
<reference evidence="12 13" key="1">
    <citation type="submission" date="2021-07" db="EMBL/GenBank/DDBJ databases">
        <title>Paenibacillus radiodurans sp. nov., isolated from the southeastern edge of Tengger Desert.</title>
        <authorList>
            <person name="Zhang G."/>
        </authorList>
    </citation>
    <scope>NUCLEOTIDE SEQUENCE [LARGE SCALE GENOMIC DNA]</scope>
    <source>
        <strain evidence="12 13">DT7-4</strain>
    </source>
</reference>
<feature type="transmembrane region" description="Helical" evidence="10">
    <location>
        <begin position="342"/>
        <end position="360"/>
    </location>
</feature>
<keyword evidence="2" id="KW-1003">Cell membrane</keyword>
<name>A0ABS7D1D1_9BACL</name>
<keyword evidence="4 10" id="KW-1133">Transmembrane helix</keyword>
<evidence type="ECO:0000313" key="13">
    <source>
        <dbReference type="Proteomes" id="UP000812277"/>
    </source>
</evidence>
<evidence type="ECO:0000256" key="3">
    <source>
        <dbReference type="ARBA" id="ARBA00022692"/>
    </source>
</evidence>
<comment type="subcellular location">
    <subcellularLocation>
        <location evidence="1">Cell membrane</location>
        <topology evidence="1">Multi-pass membrane protein</topology>
    </subcellularLocation>
</comment>
<organism evidence="12 13">
    <name type="scientific">Paenibacillus oenotherae</name>
    <dbReference type="NCBI Taxonomy" id="1435645"/>
    <lineage>
        <taxon>Bacteria</taxon>
        <taxon>Bacillati</taxon>
        <taxon>Bacillota</taxon>
        <taxon>Bacilli</taxon>
        <taxon>Bacillales</taxon>
        <taxon>Paenibacillaceae</taxon>
        <taxon>Paenibacillus</taxon>
    </lineage>
</organism>
<gene>
    <name evidence="12" type="ORF">K0T92_03225</name>
</gene>
<dbReference type="InterPro" id="IPR004477">
    <property type="entry name" value="ComEC_N"/>
</dbReference>
<feature type="transmembrane region" description="Helical" evidence="10">
    <location>
        <begin position="488"/>
        <end position="508"/>
    </location>
</feature>
<keyword evidence="5 10" id="KW-0472">Membrane</keyword>
<evidence type="ECO:0000313" key="12">
    <source>
        <dbReference type="EMBL" id="MBW7473755.1"/>
    </source>
</evidence>
<dbReference type="Pfam" id="PF00753">
    <property type="entry name" value="Lactamase_B"/>
    <property type="match status" value="1"/>
</dbReference>
<comment type="catalytic activity">
    <reaction evidence="8">
        <text>3',5'-cyclic UMP + H2O = UMP + H(+)</text>
        <dbReference type="Rhea" id="RHEA:70575"/>
        <dbReference type="ChEBI" id="CHEBI:15377"/>
        <dbReference type="ChEBI" id="CHEBI:15378"/>
        <dbReference type="ChEBI" id="CHEBI:57865"/>
        <dbReference type="ChEBI" id="CHEBI:184387"/>
    </reaction>
    <physiologicalReaction direction="left-to-right" evidence="8">
        <dbReference type="Rhea" id="RHEA:70576"/>
    </physiologicalReaction>
</comment>
<keyword evidence="3 10" id="KW-0812">Transmembrane</keyword>
<feature type="transmembrane region" description="Helical" evidence="10">
    <location>
        <begin position="366"/>
        <end position="387"/>
    </location>
</feature>
<evidence type="ECO:0000256" key="2">
    <source>
        <dbReference type="ARBA" id="ARBA00022475"/>
    </source>
</evidence>
<evidence type="ECO:0000256" key="6">
    <source>
        <dbReference type="ARBA" id="ARBA00034221"/>
    </source>
</evidence>
<proteinExistence type="predicted"/>
<keyword evidence="13" id="KW-1185">Reference proteome</keyword>
<dbReference type="InterPro" id="IPR036866">
    <property type="entry name" value="RibonucZ/Hydroxyglut_hydro"/>
</dbReference>
<comment type="catalytic activity">
    <reaction evidence="6">
        <text>3',5'-cyclic CMP + H2O = CMP + H(+)</text>
        <dbReference type="Rhea" id="RHEA:72675"/>
        <dbReference type="ChEBI" id="CHEBI:15377"/>
        <dbReference type="ChEBI" id="CHEBI:15378"/>
        <dbReference type="ChEBI" id="CHEBI:58003"/>
        <dbReference type="ChEBI" id="CHEBI:60377"/>
    </reaction>
    <physiologicalReaction direction="left-to-right" evidence="6">
        <dbReference type="Rhea" id="RHEA:72676"/>
    </physiologicalReaction>
</comment>
<feature type="transmembrane region" description="Helical" evidence="10">
    <location>
        <begin position="300"/>
        <end position="321"/>
    </location>
</feature>
<evidence type="ECO:0000256" key="4">
    <source>
        <dbReference type="ARBA" id="ARBA00022989"/>
    </source>
</evidence>
<dbReference type="PANTHER" id="PTHR30619">
    <property type="entry name" value="DNA INTERNALIZATION/COMPETENCE PROTEIN COMEC/REC2"/>
    <property type="match status" value="1"/>
</dbReference>
<evidence type="ECO:0000256" key="1">
    <source>
        <dbReference type="ARBA" id="ARBA00004651"/>
    </source>
</evidence>
<feature type="transmembrane region" description="Helical" evidence="10">
    <location>
        <begin position="267"/>
        <end position="288"/>
    </location>
</feature>
<dbReference type="InterPro" id="IPR025405">
    <property type="entry name" value="DUF4131"/>
</dbReference>
<dbReference type="RefSeq" id="WP_219870958.1">
    <property type="nucleotide sequence ID" value="NZ_JAHZIJ010000001.1"/>
</dbReference>
<dbReference type="SMART" id="SM00849">
    <property type="entry name" value="Lactamase_B"/>
    <property type="match status" value="1"/>
</dbReference>
<evidence type="ECO:0000256" key="7">
    <source>
        <dbReference type="ARBA" id="ARBA00034301"/>
    </source>
</evidence>
<dbReference type="Proteomes" id="UP000812277">
    <property type="component" value="Unassembled WGS sequence"/>
</dbReference>
<feature type="transmembrane region" description="Helical" evidence="10">
    <location>
        <begin position="399"/>
        <end position="418"/>
    </location>
</feature>
<accession>A0ABS7D1D1</accession>
<evidence type="ECO:0000256" key="5">
    <source>
        <dbReference type="ARBA" id="ARBA00023136"/>
    </source>
</evidence>
<sequence>MRRPLVIFTVCWVLGSAAAAGLAGSGILLAGGALAAAMLAMAALRRASWPLAAACIAAFGVAAGERMWADAHNATALPELLAAAAAAPEASTGYAVDASGVIASAVEIDGDRVQFKVTAHSVTVKGERSPRSLGGERIIVQVRLAAQPDLAVAAAWQRGDRVRMAGALELPAQATNFGGFDYRRHLRSQRIHWLLKVKGAAAVEASAGPRWSMESLLGRIDSIRASLGSRLDKLYPAGQSGYMRGLVLGMSDDLDPERYRQFSQLGLTHILAVSGLHVAVFLYVLGGALRLVSMTRERMLLVMLAAVPLYVLLAGGSPSIIRAGMMAMLGLAAARMNKLKDGLHLLAAAALIMLAWDPYMLGNVSFQLSFIVTAGLIIGVPPVRSWLPQSRRWKPLFDLIAVTVVAQAVSFPLTITYFNGFNPLSLPANFILVPFISFIVMPLGGASLILAGIWFPAAGLLARVTSAFNELTFGLVTKLSEFQSMQFIWATPPAWWPVYMYAMLAILFGRGRSGEMKDAAAHDAWDYGCPEASRSLFAAEQLTEPLGQGVPSNTRFAPHRGSSARSGSHMWKRWLPAMMTAALILPLLWAYEPDWQNTNAIVSVIDVGQGDSILIRSPSGKHILIDGGGMVMFRKPGEEWRDRRDPFEVGRHVVVPLLRKRGVHVLDLVVISHLDSDHIKGLQAVLRDIPVKRILWNGTMKPSDDAVVLFRAAIDRGIPVYGAFARQSWTVDKDSRIEIVGSSERAVLSAPHADPGARRGSKGFTAADRAERDASPYRPAGELLAEGMPAGPSALPLVPEQNGQSIVMLLYLYNRTFLFTGDADAAQERTLIGRPISIVDRKSVDVLKVAHHGSKTSTTGQWLDYWQPAAAVISVGRSNMYGHPYPDVLRRLQQEQVEILRTDQGGEVQFRISSSGMLHARTKINPDGELQRER</sequence>
<dbReference type="InterPro" id="IPR052159">
    <property type="entry name" value="Competence_DNA_uptake"/>
</dbReference>
<evidence type="ECO:0000256" key="10">
    <source>
        <dbReference type="SAM" id="Phobius"/>
    </source>
</evidence>
<feature type="domain" description="Metallo-beta-lactamase" evidence="11">
    <location>
        <begin position="609"/>
        <end position="877"/>
    </location>
</feature>
<dbReference type="Pfam" id="PF03772">
    <property type="entry name" value="Competence"/>
    <property type="match status" value="1"/>
</dbReference>
<evidence type="ECO:0000256" key="9">
    <source>
        <dbReference type="SAM" id="MobiDB-lite"/>
    </source>
</evidence>
<dbReference type="InterPro" id="IPR001279">
    <property type="entry name" value="Metallo-B-lactamas"/>
</dbReference>
<protein>
    <submittedName>
        <fullName evidence="12">ComEC/Rec2 family competence protein</fullName>
    </submittedName>
</protein>
<dbReference type="PANTHER" id="PTHR30619:SF7">
    <property type="entry name" value="BETA-LACTAMASE DOMAIN PROTEIN"/>
    <property type="match status" value="1"/>
</dbReference>
<comment type="caution">
    <text evidence="12">The sequence shown here is derived from an EMBL/GenBank/DDBJ whole genome shotgun (WGS) entry which is preliminary data.</text>
</comment>
<dbReference type="SUPFAM" id="SSF56281">
    <property type="entry name" value="Metallo-hydrolase/oxidoreductase"/>
    <property type="match status" value="1"/>
</dbReference>
<evidence type="ECO:0000256" key="8">
    <source>
        <dbReference type="ARBA" id="ARBA00048505"/>
    </source>
</evidence>
<dbReference type="NCBIfam" id="TIGR00360">
    <property type="entry name" value="ComEC_N-term"/>
    <property type="match status" value="1"/>
</dbReference>